<keyword evidence="3" id="KW-1185">Reference proteome</keyword>
<gene>
    <name evidence="2" type="ORF">STAS_27328</name>
</gene>
<reference evidence="3" key="1">
    <citation type="journal article" date="2019" name="Curr. Biol.">
        <title>Genome Sequence of Striga asiatica Provides Insight into the Evolution of Plant Parasitism.</title>
        <authorList>
            <person name="Yoshida S."/>
            <person name="Kim S."/>
            <person name="Wafula E.K."/>
            <person name="Tanskanen J."/>
            <person name="Kim Y.M."/>
            <person name="Honaas L."/>
            <person name="Yang Z."/>
            <person name="Spallek T."/>
            <person name="Conn C.E."/>
            <person name="Ichihashi Y."/>
            <person name="Cheong K."/>
            <person name="Cui S."/>
            <person name="Der J.P."/>
            <person name="Gundlach H."/>
            <person name="Jiao Y."/>
            <person name="Hori C."/>
            <person name="Ishida J.K."/>
            <person name="Kasahara H."/>
            <person name="Kiba T."/>
            <person name="Kim M.S."/>
            <person name="Koo N."/>
            <person name="Laohavisit A."/>
            <person name="Lee Y.H."/>
            <person name="Lumba S."/>
            <person name="McCourt P."/>
            <person name="Mortimer J.C."/>
            <person name="Mutuku J.M."/>
            <person name="Nomura T."/>
            <person name="Sasaki-Sekimoto Y."/>
            <person name="Seto Y."/>
            <person name="Wang Y."/>
            <person name="Wakatake T."/>
            <person name="Sakakibara H."/>
            <person name="Demura T."/>
            <person name="Yamaguchi S."/>
            <person name="Yoneyama K."/>
            <person name="Manabe R.I."/>
            <person name="Nelson D.C."/>
            <person name="Schulman A.H."/>
            <person name="Timko M.P."/>
            <person name="dePamphilis C.W."/>
            <person name="Choi D."/>
            <person name="Shirasu K."/>
        </authorList>
    </citation>
    <scope>NUCLEOTIDE SEQUENCE [LARGE SCALE GENOMIC DNA]</scope>
    <source>
        <strain evidence="3">cv. UVA1</strain>
    </source>
</reference>
<feature type="compositionally biased region" description="Low complexity" evidence="1">
    <location>
        <begin position="56"/>
        <end position="75"/>
    </location>
</feature>
<dbReference type="PANTHER" id="PTHR37217:SF1">
    <property type="entry name" value="EXPRESSED PROTEIN"/>
    <property type="match status" value="1"/>
</dbReference>
<dbReference type="Proteomes" id="UP000325081">
    <property type="component" value="Unassembled WGS sequence"/>
</dbReference>
<name>A0A5A7R003_STRAF</name>
<feature type="region of interest" description="Disordered" evidence="1">
    <location>
        <begin position="1"/>
        <end position="30"/>
    </location>
</feature>
<protein>
    <submittedName>
        <fullName evidence="2">Uncharacterized protein</fullName>
    </submittedName>
</protein>
<accession>A0A5A7R003</accession>
<evidence type="ECO:0000256" key="1">
    <source>
        <dbReference type="SAM" id="MobiDB-lite"/>
    </source>
</evidence>
<evidence type="ECO:0000313" key="3">
    <source>
        <dbReference type="Proteomes" id="UP000325081"/>
    </source>
</evidence>
<dbReference type="PANTHER" id="PTHR37217">
    <property type="entry name" value="EXPRESSED PROTEIN"/>
    <property type="match status" value="1"/>
</dbReference>
<feature type="compositionally biased region" description="Polar residues" evidence="1">
    <location>
        <begin position="77"/>
        <end position="87"/>
    </location>
</feature>
<proteinExistence type="predicted"/>
<organism evidence="2 3">
    <name type="scientific">Striga asiatica</name>
    <name type="common">Asiatic witchweed</name>
    <name type="synonym">Buchnera asiatica</name>
    <dbReference type="NCBI Taxonomy" id="4170"/>
    <lineage>
        <taxon>Eukaryota</taxon>
        <taxon>Viridiplantae</taxon>
        <taxon>Streptophyta</taxon>
        <taxon>Embryophyta</taxon>
        <taxon>Tracheophyta</taxon>
        <taxon>Spermatophyta</taxon>
        <taxon>Magnoliopsida</taxon>
        <taxon>eudicotyledons</taxon>
        <taxon>Gunneridae</taxon>
        <taxon>Pentapetalae</taxon>
        <taxon>asterids</taxon>
        <taxon>lamiids</taxon>
        <taxon>Lamiales</taxon>
        <taxon>Orobanchaceae</taxon>
        <taxon>Buchnereae</taxon>
        <taxon>Striga</taxon>
    </lineage>
</organism>
<dbReference type="GO" id="GO:0009507">
    <property type="term" value="C:chloroplast"/>
    <property type="evidence" value="ECO:0007669"/>
    <property type="project" value="TreeGrafter"/>
</dbReference>
<dbReference type="EMBL" id="BKCP01009070">
    <property type="protein sequence ID" value="GER50047.1"/>
    <property type="molecule type" value="Genomic_DNA"/>
</dbReference>
<dbReference type="AlphaFoldDB" id="A0A5A7R003"/>
<feature type="non-terminal residue" evidence="2">
    <location>
        <position position="1"/>
    </location>
</feature>
<feature type="region of interest" description="Disordered" evidence="1">
    <location>
        <begin position="54"/>
        <end position="104"/>
    </location>
</feature>
<sequence length="402" mass="44945">ISVSRISLSHSHNRTIPTHSVTRASLSQSLSPAVRRLEPLDTVHTREVRHSLFFAPRPLDSSPPKSDPKAPAAPRLASTTRLTSEAPTQRLDAPPPPRLPAFDSTPISDMVETLNIRFLHIASFMMNILHSTSPFIPPNQSAPLPQPLVKSPSLHTFVCRSKSHLSISSSIKFPHTSSKSSRALQFSIDSTVPSSYPVTDFVVHFEDFVEKDWSFLDPDETKADQEHMKKIDRIISAGKIEETSRVLVSVGSEAFVDRVVCSSPCEQLFVIHDSLLTLACIKEKYDEVKCWQGELVNPPEKWTNFDVVFLYFLPALPFELDQVLAALAGRCLPGARVVISHQQGRQVAEDQQKQYPDIVVSSLPEKMTLHNAAAKRSFEVVEFMDEPDFYLAVLRYNVALDK</sequence>
<evidence type="ECO:0000313" key="2">
    <source>
        <dbReference type="EMBL" id="GER50047.1"/>
    </source>
</evidence>
<comment type="caution">
    <text evidence="2">The sequence shown here is derived from an EMBL/GenBank/DDBJ whole genome shotgun (WGS) entry which is preliminary data.</text>
</comment>
<dbReference type="OrthoDB" id="276388at2759"/>